<feature type="domain" description="Acyl-CoA dehydrogenase/oxidase C-terminal" evidence="3">
    <location>
        <begin position="31"/>
        <end position="74"/>
    </location>
</feature>
<sequence>MFGYDHAPYGHAEITYNNVKVPAENIILGEGKGIAIAHGRLGQVRIHHCMRLIGAAERALEELCKRVQSRVVCKKQRIQ</sequence>
<evidence type="ECO:0000313" key="5">
    <source>
        <dbReference type="Proteomes" id="UP000247150"/>
    </source>
</evidence>
<gene>
    <name evidence="4" type="ORF">DFO73_101260</name>
</gene>
<dbReference type="Proteomes" id="UP000247150">
    <property type="component" value="Unassembled WGS sequence"/>
</dbReference>
<reference evidence="4 5" key="1">
    <citation type="submission" date="2018-05" db="EMBL/GenBank/DDBJ databases">
        <title>Freshwater and sediment microbial communities from various areas in North America, analyzing microbe dynamics in response to fracking.</title>
        <authorList>
            <person name="Lamendella R."/>
        </authorList>
    </citation>
    <scope>NUCLEOTIDE SEQUENCE [LARGE SCALE GENOMIC DNA]</scope>
    <source>
        <strain evidence="4 5">15_TX</strain>
    </source>
</reference>
<dbReference type="GO" id="GO:0003995">
    <property type="term" value="F:acyl-CoA dehydrogenase activity"/>
    <property type="evidence" value="ECO:0007669"/>
    <property type="project" value="TreeGrafter"/>
</dbReference>
<dbReference type="EMBL" id="QGTW01000001">
    <property type="protein sequence ID" value="PWW32002.1"/>
    <property type="molecule type" value="Genomic_DNA"/>
</dbReference>
<evidence type="ECO:0000256" key="1">
    <source>
        <dbReference type="ARBA" id="ARBA00022630"/>
    </source>
</evidence>
<dbReference type="Pfam" id="PF00441">
    <property type="entry name" value="Acyl-CoA_dh_1"/>
    <property type="match status" value="1"/>
</dbReference>
<dbReference type="AlphaFoldDB" id="A0A2V3A4Q9"/>
<dbReference type="PANTHER" id="PTHR48083">
    <property type="entry name" value="MEDIUM-CHAIN SPECIFIC ACYL-COA DEHYDROGENASE, MITOCHONDRIAL-RELATED"/>
    <property type="match status" value="1"/>
</dbReference>
<dbReference type="GO" id="GO:0005737">
    <property type="term" value="C:cytoplasm"/>
    <property type="evidence" value="ECO:0007669"/>
    <property type="project" value="TreeGrafter"/>
</dbReference>
<name>A0A2V3A4Q9_9BACI</name>
<evidence type="ECO:0000313" key="4">
    <source>
        <dbReference type="EMBL" id="PWW32002.1"/>
    </source>
</evidence>
<evidence type="ECO:0000259" key="3">
    <source>
        <dbReference type="Pfam" id="PF00441"/>
    </source>
</evidence>
<comment type="caution">
    <text evidence="4">The sequence shown here is derived from an EMBL/GenBank/DDBJ whole genome shotgun (WGS) entry which is preliminary data.</text>
</comment>
<dbReference type="InterPro" id="IPR050741">
    <property type="entry name" value="Acyl-CoA_dehydrogenase"/>
</dbReference>
<dbReference type="SUPFAM" id="SSF47203">
    <property type="entry name" value="Acyl-CoA dehydrogenase C-terminal domain-like"/>
    <property type="match status" value="1"/>
</dbReference>
<keyword evidence="2" id="KW-0560">Oxidoreductase</keyword>
<dbReference type="Gene3D" id="1.20.140.10">
    <property type="entry name" value="Butyryl-CoA Dehydrogenase, subunit A, domain 3"/>
    <property type="match status" value="1"/>
</dbReference>
<protein>
    <submittedName>
        <fullName evidence="4">Acyl-CoA dehydrogenase-like protein</fullName>
    </submittedName>
</protein>
<dbReference type="InterPro" id="IPR046373">
    <property type="entry name" value="Acyl-CoA_Oxase/DH_mid-dom_sf"/>
</dbReference>
<dbReference type="PANTHER" id="PTHR48083:SF13">
    <property type="entry name" value="ACYL-COA DEHYDROGENASE FAMILY MEMBER 11"/>
    <property type="match status" value="1"/>
</dbReference>
<dbReference type="GO" id="GO:0033539">
    <property type="term" value="P:fatty acid beta-oxidation using acyl-CoA dehydrogenase"/>
    <property type="evidence" value="ECO:0007669"/>
    <property type="project" value="TreeGrafter"/>
</dbReference>
<accession>A0A2V3A4Q9</accession>
<organism evidence="4 5">
    <name type="scientific">Cytobacillus oceanisediminis</name>
    <dbReference type="NCBI Taxonomy" id="665099"/>
    <lineage>
        <taxon>Bacteria</taxon>
        <taxon>Bacillati</taxon>
        <taxon>Bacillota</taxon>
        <taxon>Bacilli</taxon>
        <taxon>Bacillales</taxon>
        <taxon>Bacillaceae</taxon>
        <taxon>Cytobacillus</taxon>
    </lineage>
</organism>
<keyword evidence="1" id="KW-0285">Flavoprotein</keyword>
<proteinExistence type="predicted"/>
<dbReference type="InterPro" id="IPR009075">
    <property type="entry name" value="AcylCo_DH/oxidase_C"/>
</dbReference>
<dbReference type="InterPro" id="IPR036250">
    <property type="entry name" value="AcylCo_DH-like_C"/>
</dbReference>
<evidence type="ECO:0000256" key="2">
    <source>
        <dbReference type="ARBA" id="ARBA00023002"/>
    </source>
</evidence>
<dbReference type="Gene3D" id="2.40.110.10">
    <property type="entry name" value="Butyryl-CoA Dehydrogenase, subunit A, domain 2"/>
    <property type="match status" value="1"/>
</dbReference>